<name>A0ABV1KVI5_9BACL</name>
<protein>
    <recommendedName>
        <fullName evidence="2">Enolase N-terminal domain-containing protein</fullName>
    </recommendedName>
</protein>
<accession>A0ABV1KVI5</accession>
<dbReference type="PANTHER" id="PTHR11902">
    <property type="entry name" value="ENOLASE"/>
    <property type="match status" value="1"/>
</dbReference>
<evidence type="ECO:0000313" key="3">
    <source>
        <dbReference type="EMBL" id="MEQ4484130.1"/>
    </source>
</evidence>
<dbReference type="Gene3D" id="3.30.390.10">
    <property type="entry name" value="Enolase-like, N-terminal domain"/>
    <property type="match status" value="1"/>
</dbReference>
<organism evidence="3 4">
    <name type="scientific">Cohnella silvisoli</name>
    <dbReference type="NCBI Taxonomy" id="2873699"/>
    <lineage>
        <taxon>Bacteria</taxon>
        <taxon>Bacillati</taxon>
        <taxon>Bacillota</taxon>
        <taxon>Bacilli</taxon>
        <taxon>Bacillales</taxon>
        <taxon>Paenibacillaceae</taxon>
        <taxon>Cohnella</taxon>
    </lineage>
</organism>
<evidence type="ECO:0000256" key="1">
    <source>
        <dbReference type="ARBA" id="ARBA00022842"/>
    </source>
</evidence>
<sequence>MNRYRGKGVSKAVAHVNTAIADAIVGQDAFDQEGIDRLMISLDGTDNKSRLGANAILSASFAVAHAAAQLEGSPL</sequence>
<dbReference type="EMBL" id="JASKHM010000009">
    <property type="protein sequence ID" value="MEQ4484130.1"/>
    <property type="molecule type" value="Genomic_DNA"/>
</dbReference>
<dbReference type="SUPFAM" id="SSF54826">
    <property type="entry name" value="Enolase N-terminal domain-like"/>
    <property type="match status" value="1"/>
</dbReference>
<dbReference type="Proteomes" id="UP001493487">
    <property type="component" value="Unassembled WGS sequence"/>
</dbReference>
<dbReference type="SMART" id="SM01193">
    <property type="entry name" value="Enolase_N"/>
    <property type="match status" value="1"/>
</dbReference>
<dbReference type="RefSeq" id="WP_232186497.1">
    <property type="nucleotide sequence ID" value="NZ_JAIOAP010000008.1"/>
</dbReference>
<evidence type="ECO:0000313" key="4">
    <source>
        <dbReference type="Proteomes" id="UP001493487"/>
    </source>
</evidence>
<evidence type="ECO:0000259" key="2">
    <source>
        <dbReference type="SMART" id="SM01193"/>
    </source>
</evidence>
<reference evidence="3 4" key="1">
    <citation type="journal article" date="2023" name="Genome Announc.">
        <title>Pan-Genome Analyses of the Genus Cohnella and Proposal of the Novel Species Cohnella silvisoli sp. nov., Isolated from Forest Soil.</title>
        <authorList>
            <person name="Wang C."/>
            <person name="Mao L."/>
            <person name="Bao G."/>
            <person name="Zhu H."/>
        </authorList>
    </citation>
    <scope>NUCLEOTIDE SEQUENCE [LARGE SCALE GENOMIC DNA]</scope>
    <source>
        <strain evidence="3 4">NL03-T5-1</strain>
    </source>
</reference>
<dbReference type="Pfam" id="PF03952">
    <property type="entry name" value="Enolase_N"/>
    <property type="match status" value="1"/>
</dbReference>
<comment type="caution">
    <text evidence="3">The sequence shown here is derived from an EMBL/GenBank/DDBJ whole genome shotgun (WGS) entry which is preliminary data.</text>
</comment>
<keyword evidence="4" id="KW-1185">Reference proteome</keyword>
<gene>
    <name evidence="3" type="ORF">QJS35_17170</name>
</gene>
<proteinExistence type="predicted"/>
<feature type="domain" description="Enolase N-terminal" evidence="2">
    <location>
        <begin position="1"/>
        <end position="75"/>
    </location>
</feature>
<dbReference type="PANTHER" id="PTHR11902:SF1">
    <property type="entry name" value="ENOLASE"/>
    <property type="match status" value="1"/>
</dbReference>
<dbReference type="InterPro" id="IPR029017">
    <property type="entry name" value="Enolase-like_N"/>
</dbReference>
<keyword evidence="1" id="KW-0460">Magnesium</keyword>
<dbReference type="InterPro" id="IPR020811">
    <property type="entry name" value="Enolase_N"/>
</dbReference>
<dbReference type="InterPro" id="IPR000941">
    <property type="entry name" value="Enolase"/>
</dbReference>